<proteinExistence type="inferred from homology"/>
<dbReference type="OrthoDB" id="9785549at2"/>
<dbReference type="HAMAP" id="MF_00055">
    <property type="entry name" value="MEMO1"/>
    <property type="match status" value="1"/>
</dbReference>
<dbReference type="CDD" id="cd07361">
    <property type="entry name" value="MEMO_like"/>
    <property type="match status" value="1"/>
</dbReference>
<accession>M5PWE2</accession>
<keyword evidence="3" id="KW-0223">Dioxygenase</keyword>
<sequence>MNRRPVVAGQFYPGQADQLESMVGEYLSKAGAKAQEHTILAMTPHAGYVFSGSVAGQTLGRANLAKTVLLLGPNHTGMGSRFAVWSDGKWELPGGGLNVNEVLAKAIIKADTRLVADQAAHAREHSLEVVLPFLRAIDPETTIVPIAVAEPRLEVLLEVGAAIGLALASWKHPVSMVVSSDMSHYVTHEEAKRWDSMALEPILALNPSEAYRVVRESGISMCGIMPMTVGLTAAESLGASKAEVVAYATSGETSGDYTQVVGYAGVLVS</sequence>
<dbReference type="Proteomes" id="UP000011922">
    <property type="component" value="Unassembled WGS sequence"/>
</dbReference>
<dbReference type="PATRIC" id="fig|1262666.3.peg.886"/>
<dbReference type="RefSeq" id="WP_005984358.1">
    <property type="nucleotide sequence ID" value="NZ_AOSV01000005.1"/>
</dbReference>
<organism evidence="3 4">
    <name type="scientific">Desulfocurvibacter africanus PCS</name>
    <dbReference type="NCBI Taxonomy" id="1262666"/>
    <lineage>
        <taxon>Bacteria</taxon>
        <taxon>Pseudomonadati</taxon>
        <taxon>Thermodesulfobacteriota</taxon>
        <taxon>Desulfovibrionia</taxon>
        <taxon>Desulfovibrionales</taxon>
        <taxon>Desulfovibrionaceae</taxon>
        <taxon>Desulfocurvibacter</taxon>
    </lineage>
</organism>
<gene>
    <name evidence="3" type="ORF">PCS_00877</name>
</gene>
<dbReference type="AlphaFoldDB" id="M5PWE2"/>
<reference evidence="3 4" key="1">
    <citation type="journal article" date="2013" name="Genome Announc.">
        <title>Draft Genome Sequence for Desulfovibrio africanus Strain PCS.</title>
        <authorList>
            <person name="Brown S.D."/>
            <person name="Utturkar S.M."/>
            <person name="Arkin A.P."/>
            <person name="Deutschbauer A.M."/>
            <person name="Elias D.A."/>
            <person name="Hazen T.C."/>
            <person name="Chakraborty R."/>
        </authorList>
    </citation>
    <scope>NUCLEOTIDE SEQUENCE [LARGE SCALE GENOMIC DNA]</scope>
    <source>
        <strain evidence="3 4">PCS</strain>
    </source>
</reference>
<comment type="similarity">
    <text evidence="1 2">Belongs to the MEMO1 family.</text>
</comment>
<dbReference type="PANTHER" id="PTHR11060:SF0">
    <property type="entry name" value="PROTEIN MEMO1"/>
    <property type="match status" value="1"/>
</dbReference>
<dbReference type="InterPro" id="IPR002737">
    <property type="entry name" value="MEMO1_fam"/>
</dbReference>
<evidence type="ECO:0000256" key="1">
    <source>
        <dbReference type="ARBA" id="ARBA00006315"/>
    </source>
</evidence>
<dbReference type="PANTHER" id="PTHR11060">
    <property type="entry name" value="PROTEIN MEMO1"/>
    <property type="match status" value="1"/>
</dbReference>
<dbReference type="Pfam" id="PF01875">
    <property type="entry name" value="Memo"/>
    <property type="match status" value="1"/>
</dbReference>
<protein>
    <recommendedName>
        <fullName evidence="2">MEMO1 family protein PCS_00877</fullName>
    </recommendedName>
</protein>
<dbReference type="Gene3D" id="3.40.830.10">
    <property type="entry name" value="LigB-like"/>
    <property type="match status" value="1"/>
</dbReference>
<evidence type="ECO:0000256" key="2">
    <source>
        <dbReference type="HAMAP-Rule" id="MF_00055"/>
    </source>
</evidence>
<evidence type="ECO:0000313" key="4">
    <source>
        <dbReference type="Proteomes" id="UP000011922"/>
    </source>
</evidence>
<comment type="caution">
    <text evidence="3">The sequence shown here is derived from an EMBL/GenBank/DDBJ whole genome shotgun (WGS) entry which is preliminary data.</text>
</comment>
<evidence type="ECO:0000313" key="3">
    <source>
        <dbReference type="EMBL" id="EMG38374.1"/>
    </source>
</evidence>
<keyword evidence="3" id="KW-0560">Oxidoreductase</keyword>
<name>M5PWE2_DESAF</name>
<dbReference type="EMBL" id="AOSV01000005">
    <property type="protein sequence ID" value="EMG38374.1"/>
    <property type="molecule type" value="Genomic_DNA"/>
</dbReference>
<dbReference type="GO" id="GO:0051213">
    <property type="term" value="F:dioxygenase activity"/>
    <property type="evidence" value="ECO:0007669"/>
    <property type="project" value="UniProtKB-KW"/>
</dbReference>
<dbReference type="NCBIfam" id="TIGR04336">
    <property type="entry name" value="AmmeMemoSam_B"/>
    <property type="match status" value="1"/>
</dbReference>